<dbReference type="EMBL" id="LR797284">
    <property type="protein sequence ID" value="CAB4199343.1"/>
    <property type="molecule type" value="Genomic_DNA"/>
</dbReference>
<dbReference type="Gene3D" id="3.90.320.10">
    <property type="match status" value="1"/>
</dbReference>
<name>A0A6J5PZY3_9CAUD</name>
<dbReference type="EMBL" id="LR796950">
    <property type="protein sequence ID" value="CAB4177399.1"/>
    <property type="molecule type" value="Genomic_DNA"/>
</dbReference>
<dbReference type="EMBL" id="LR797398">
    <property type="protein sequence ID" value="CAB4213449.1"/>
    <property type="molecule type" value="Genomic_DNA"/>
</dbReference>
<evidence type="ECO:0000313" key="3">
    <source>
        <dbReference type="EMBL" id="CAB4177399.1"/>
    </source>
</evidence>
<dbReference type="InterPro" id="IPR011335">
    <property type="entry name" value="Restrct_endonuc-II-like"/>
</dbReference>
<sequence>MSSITENENRIGRITSSNIHKIMTTGKGIHGFGSPAITYINELNLERRMNVSLKQEVYSRPMAWGKLVEMWVFKDDNYLDTSFESCGDKTLSHPTCEFWAGSPDYKSISKSIIAECKGYERKNFACYADAIATQDTEIIKRDCPDEYWQMVSNAIILGFTKIQPVLFMPYKSELADIRLFAGDVDVEDPFMFKWISDSMDAQLPYLQDKGYYKNFNTCILEVPEKDIQLLTSRVLLAGTLLTERYKITE</sequence>
<dbReference type="EMBL" id="LR796778">
    <property type="protein sequence ID" value="CAB4165351.1"/>
    <property type="molecule type" value="Genomic_DNA"/>
</dbReference>
<evidence type="ECO:0000313" key="1">
    <source>
        <dbReference type="EMBL" id="CAB4165351.1"/>
    </source>
</evidence>
<organism evidence="3">
    <name type="scientific">uncultured Caudovirales phage</name>
    <dbReference type="NCBI Taxonomy" id="2100421"/>
    <lineage>
        <taxon>Viruses</taxon>
        <taxon>Duplodnaviria</taxon>
        <taxon>Heunggongvirae</taxon>
        <taxon>Uroviricota</taxon>
        <taxon>Caudoviricetes</taxon>
        <taxon>Peduoviridae</taxon>
        <taxon>Maltschvirus</taxon>
        <taxon>Maltschvirus maltsch</taxon>
    </lineage>
</organism>
<dbReference type="EMBL" id="LR797462">
    <property type="protein sequence ID" value="CAB4218044.1"/>
    <property type="molecule type" value="Genomic_DNA"/>
</dbReference>
<proteinExistence type="predicted"/>
<evidence type="ECO:0000313" key="6">
    <source>
        <dbReference type="EMBL" id="CAB4218044.1"/>
    </source>
</evidence>
<dbReference type="SUPFAM" id="SSF52980">
    <property type="entry name" value="Restriction endonuclease-like"/>
    <property type="match status" value="1"/>
</dbReference>
<evidence type="ECO:0000313" key="2">
    <source>
        <dbReference type="EMBL" id="CAB4171437.1"/>
    </source>
</evidence>
<accession>A0A6J5PZY3</accession>
<evidence type="ECO:0000313" key="5">
    <source>
        <dbReference type="EMBL" id="CAB4213449.1"/>
    </source>
</evidence>
<protein>
    <submittedName>
        <fullName evidence="3">Uncharacterized protein</fullName>
    </submittedName>
</protein>
<evidence type="ECO:0000313" key="4">
    <source>
        <dbReference type="EMBL" id="CAB4199343.1"/>
    </source>
</evidence>
<gene>
    <name evidence="3" type="ORF">UFOVP1001_39</name>
    <name evidence="4" type="ORF">UFOVP1338_37</name>
    <name evidence="5" type="ORF">UFOVP1447_32</name>
    <name evidence="6" type="ORF">UFOVP1599_28</name>
    <name evidence="1" type="ORF">UFOVP827_36</name>
    <name evidence="2" type="ORF">UFOVP916_15</name>
</gene>
<dbReference type="InterPro" id="IPR011604">
    <property type="entry name" value="PDDEXK-like_dom_sf"/>
</dbReference>
<reference evidence="3" key="1">
    <citation type="submission" date="2020-05" db="EMBL/GenBank/DDBJ databases">
        <authorList>
            <person name="Chiriac C."/>
            <person name="Salcher M."/>
            <person name="Ghai R."/>
            <person name="Kavagutti S V."/>
        </authorList>
    </citation>
    <scope>NUCLEOTIDE SEQUENCE</scope>
</reference>
<dbReference type="EMBL" id="LR796866">
    <property type="protein sequence ID" value="CAB4171437.1"/>
    <property type="molecule type" value="Genomic_DNA"/>
</dbReference>